<gene>
    <name evidence="2" type="primary">ams</name>
    <name evidence="2" type="ORF">NCTC9001_03270</name>
</gene>
<dbReference type="Gene3D" id="3.20.20.80">
    <property type="entry name" value="Glycosidases"/>
    <property type="match status" value="1"/>
</dbReference>
<evidence type="ECO:0000256" key="1">
    <source>
        <dbReference type="SAM" id="Phobius"/>
    </source>
</evidence>
<dbReference type="GO" id="GO:0009018">
    <property type="term" value="F:sucrose phosphorylase activity"/>
    <property type="evidence" value="ECO:0007669"/>
    <property type="project" value="UniProtKB-EC"/>
</dbReference>
<keyword evidence="1" id="KW-0472">Membrane</keyword>
<dbReference type="GO" id="GO:0047669">
    <property type="term" value="F:amylosucrase activity"/>
    <property type="evidence" value="ECO:0007669"/>
    <property type="project" value="UniProtKB-EC"/>
</dbReference>
<keyword evidence="1" id="KW-0812">Transmembrane</keyword>
<dbReference type="EMBL" id="CAADIS010000004">
    <property type="protein sequence ID" value="VFS19285.1"/>
    <property type="molecule type" value="Genomic_DNA"/>
</dbReference>
<feature type="transmembrane region" description="Helical" evidence="1">
    <location>
        <begin position="20"/>
        <end position="41"/>
    </location>
</feature>
<dbReference type="EC" id="2.4.1.4" evidence="2"/>
<dbReference type="Proteomes" id="UP000372890">
    <property type="component" value="Unassembled WGS sequence"/>
</dbReference>
<sequence length="177" mass="20350">MNVTYMDALSRRECSDEERCARFILAHAILLSFPGVPAIYIQSILGSRNDYAGVEKLGYNRAINRKKYSSKEITTELNNKATLSYSVYYKLSHLITLRRSHKEFHPDNNFTIDAINSFVMRIQRSNADGDCLTGLFNVSENIQHINITDLHGRDLISEVDILGNEITLHPWQVMWIK</sequence>
<evidence type="ECO:0000313" key="3">
    <source>
        <dbReference type="Proteomes" id="UP000372890"/>
    </source>
</evidence>
<accession>A0A484XA58</accession>
<reference evidence="2 3" key="1">
    <citation type="submission" date="2019-03" db="EMBL/GenBank/DDBJ databases">
        <authorList>
            <consortium name="Pathogen Informatics"/>
        </authorList>
    </citation>
    <scope>NUCLEOTIDE SEQUENCE [LARGE SCALE GENOMIC DNA]</scope>
    <source>
        <strain evidence="2 3">NCTC9001</strain>
    </source>
</reference>
<keyword evidence="1" id="KW-1133">Transmembrane helix</keyword>
<keyword evidence="2" id="KW-0808">Transferase</keyword>
<dbReference type="InterPro" id="IPR017853">
    <property type="entry name" value="GH"/>
</dbReference>
<evidence type="ECO:0000313" key="2">
    <source>
        <dbReference type="EMBL" id="VFS19285.1"/>
    </source>
</evidence>
<keyword evidence="2" id="KW-0328">Glycosyltransferase</keyword>
<proteinExistence type="predicted"/>
<organism evidence="2 3">
    <name type="scientific">Escherichia coli</name>
    <dbReference type="NCBI Taxonomy" id="562"/>
    <lineage>
        <taxon>Bacteria</taxon>
        <taxon>Pseudomonadati</taxon>
        <taxon>Pseudomonadota</taxon>
        <taxon>Gammaproteobacteria</taxon>
        <taxon>Enterobacterales</taxon>
        <taxon>Enterobacteriaceae</taxon>
        <taxon>Escherichia</taxon>
    </lineage>
</organism>
<name>A0A484XA58_ECOLX</name>
<dbReference type="EC" id="2.4.1.7" evidence="2"/>
<protein>
    <submittedName>
        <fullName evidence="2">Sucrose phosphorylase</fullName>
        <ecNumber evidence="2">2.4.1.4</ecNumber>
        <ecNumber evidence="2">2.4.1.7</ecNumber>
    </submittedName>
</protein>
<dbReference type="SUPFAM" id="SSF51445">
    <property type="entry name" value="(Trans)glycosidases"/>
    <property type="match status" value="1"/>
</dbReference>
<dbReference type="AlphaFoldDB" id="A0A484XA58"/>